<dbReference type="Pfam" id="PF19578">
    <property type="entry name" value="DUF6090"/>
    <property type="match status" value="1"/>
</dbReference>
<feature type="transmembrane region" description="Helical" evidence="2">
    <location>
        <begin position="21"/>
        <end position="42"/>
    </location>
</feature>
<evidence type="ECO:0000313" key="3">
    <source>
        <dbReference type="EMBL" id="SDS88389.1"/>
    </source>
</evidence>
<dbReference type="AlphaFoldDB" id="A0A1H1VWG9"/>
<gene>
    <name evidence="3" type="ORF">SAMN04489797_2662</name>
</gene>
<evidence type="ECO:0000256" key="1">
    <source>
        <dbReference type="PROSITE-ProRule" id="PRU00339"/>
    </source>
</evidence>
<dbReference type="InterPro" id="IPR045749">
    <property type="entry name" value="DUF6090"/>
</dbReference>
<dbReference type="SUPFAM" id="SSF48452">
    <property type="entry name" value="TPR-like"/>
    <property type="match status" value="1"/>
</dbReference>
<dbReference type="Proteomes" id="UP000198963">
    <property type="component" value="Chromosome I"/>
</dbReference>
<dbReference type="Gene3D" id="1.25.40.10">
    <property type="entry name" value="Tetratricopeptide repeat domain"/>
    <property type="match status" value="1"/>
</dbReference>
<name>A0A1H1VWG9_9FLAO</name>
<accession>A0A1H1VWG9</accession>
<dbReference type="Pfam" id="PF13181">
    <property type="entry name" value="TPR_8"/>
    <property type="match status" value="1"/>
</dbReference>
<dbReference type="EMBL" id="LT629774">
    <property type="protein sequence ID" value="SDS88389.1"/>
    <property type="molecule type" value="Genomic_DNA"/>
</dbReference>
<protein>
    <submittedName>
        <fullName evidence="3">TPR repeat-containing protein</fullName>
    </submittedName>
</protein>
<keyword evidence="2" id="KW-0812">Transmembrane</keyword>
<organism evidence="3 4">
    <name type="scientific">Winogradskyella sediminis</name>
    <dbReference type="NCBI Taxonomy" id="1382466"/>
    <lineage>
        <taxon>Bacteria</taxon>
        <taxon>Pseudomonadati</taxon>
        <taxon>Bacteroidota</taxon>
        <taxon>Flavobacteriia</taxon>
        <taxon>Flavobacteriales</taxon>
        <taxon>Flavobacteriaceae</taxon>
        <taxon>Winogradskyella</taxon>
    </lineage>
</organism>
<dbReference type="InterPro" id="IPR011990">
    <property type="entry name" value="TPR-like_helical_dom_sf"/>
</dbReference>
<dbReference type="RefSeq" id="WP_092447153.1">
    <property type="nucleotide sequence ID" value="NZ_JBLXAG010000011.1"/>
</dbReference>
<keyword evidence="2" id="KW-0472">Membrane</keyword>
<feature type="repeat" description="TPR" evidence="1">
    <location>
        <begin position="330"/>
        <end position="363"/>
    </location>
</feature>
<evidence type="ECO:0000313" key="4">
    <source>
        <dbReference type="Proteomes" id="UP000198963"/>
    </source>
</evidence>
<dbReference type="InterPro" id="IPR019734">
    <property type="entry name" value="TPR_rpt"/>
</dbReference>
<dbReference type="STRING" id="1249933.SAMN04489797_2662"/>
<keyword evidence="2" id="KW-1133">Transmembrane helix</keyword>
<evidence type="ECO:0000256" key="2">
    <source>
        <dbReference type="SAM" id="Phobius"/>
    </source>
</evidence>
<sequence length="380" mass="44115">MIKFFRKIRRNLLSEGKTRKYFKYAIGEIVLVVIGILIALQINNWNENRKSDNILKNYYNQILKDLAKDYNLINEDSYVFQSNIALHKEFVENLPSFESPEAIIINSFKLNYTTAYVRFNANTIETLQSTGDIKLIPTEIRNKLIELKNSQDIAYKARSDNYDNFLKELSKATALGYNPNLLPLGGASKVPNQLFKDLNLENHYSDIALIVISSYFAKDLGERETLRQLNSILENVNSLFNIINEEMGTPYKDIERVFNEYKTFNLLISQGKTVDEIIAVIKAQDRKDPEYNISERYINVLGYYYLNTLKQKDDALKVFKLNIEMYPESWNTYDSYAECLLRMGDIEKGITFYKKSLELNPENANAVKVLSELKVEPKKL</sequence>
<reference evidence="3 4" key="1">
    <citation type="submission" date="2016-10" db="EMBL/GenBank/DDBJ databases">
        <authorList>
            <person name="Varghese N."/>
            <person name="Submissions S."/>
        </authorList>
    </citation>
    <scope>NUCLEOTIDE SEQUENCE [LARGE SCALE GENOMIC DNA]</scope>
    <source>
        <strain evidence="3 4">RHA_55</strain>
    </source>
</reference>
<keyword evidence="1" id="KW-0802">TPR repeat</keyword>
<dbReference type="PROSITE" id="PS50005">
    <property type="entry name" value="TPR"/>
    <property type="match status" value="1"/>
</dbReference>
<proteinExistence type="predicted"/>
<keyword evidence="4" id="KW-1185">Reference proteome</keyword>